<dbReference type="GO" id="GO:0032584">
    <property type="term" value="C:growth cone membrane"/>
    <property type="evidence" value="ECO:0007669"/>
    <property type="project" value="TreeGrafter"/>
</dbReference>
<evidence type="ECO:0000256" key="1">
    <source>
        <dbReference type="RuleBase" id="RU367079"/>
    </source>
</evidence>
<dbReference type="GO" id="GO:0090522">
    <property type="term" value="P:vesicle tethering involved in exocytosis"/>
    <property type="evidence" value="ECO:0007669"/>
    <property type="project" value="UniProtKB-UniRule"/>
</dbReference>
<dbReference type="EMBL" id="CAQQ02089388">
    <property type="status" value="NOT_ANNOTATED_CDS"/>
    <property type="molecule type" value="Genomic_DNA"/>
</dbReference>
<dbReference type="Proteomes" id="UP000015102">
    <property type="component" value="Unassembled WGS sequence"/>
</dbReference>
<keyword evidence="1" id="KW-0653">Protein transport</keyword>
<dbReference type="GO" id="GO:0007268">
    <property type="term" value="P:chemical synaptic transmission"/>
    <property type="evidence" value="ECO:0007669"/>
    <property type="project" value="TreeGrafter"/>
</dbReference>
<dbReference type="PANTHER" id="PTHR14146">
    <property type="entry name" value="EXOCYST COMPLEX COMPONENT 4"/>
    <property type="match status" value="1"/>
</dbReference>
<dbReference type="GO" id="GO:0006893">
    <property type="term" value="P:Golgi to plasma membrane transport"/>
    <property type="evidence" value="ECO:0007669"/>
    <property type="project" value="TreeGrafter"/>
</dbReference>
<keyword evidence="1" id="KW-0268">Exocytosis</keyword>
<dbReference type="AlphaFoldDB" id="T1GLE4"/>
<reference evidence="5" key="1">
    <citation type="submission" date="2013-02" db="EMBL/GenBank/DDBJ databases">
        <authorList>
            <person name="Hughes D."/>
        </authorList>
    </citation>
    <scope>NUCLEOTIDE SEQUENCE</scope>
    <source>
        <strain>Durham</strain>
        <strain evidence="5">NC isolate 2 -- Noor lab</strain>
    </source>
</reference>
<evidence type="ECO:0000313" key="5">
    <source>
        <dbReference type="Proteomes" id="UP000015102"/>
    </source>
</evidence>
<evidence type="ECO:0000256" key="2">
    <source>
        <dbReference type="SAM" id="Coils"/>
    </source>
</evidence>
<keyword evidence="2" id="KW-0175">Coiled coil</keyword>
<organism evidence="4 5">
    <name type="scientific">Megaselia scalaris</name>
    <name type="common">Humpbacked fly</name>
    <name type="synonym">Phora scalaris</name>
    <dbReference type="NCBI Taxonomy" id="36166"/>
    <lineage>
        <taxon>Eukaryota</taxon>
        <taxon>Metazoa</taxon>
        <taxon>Ecdysozoa</taxon>
        <taxon>Arthropoda</taxon>
        <taxon>Hexapoda</taxon>
        <taxon>Insecta</taxon>
        <taxon>Pterygota</taxon>
        <taxon>Neoptera</taxon>
        <taxon>Endopterygota</taxon>
        <taxon>Diptera</taxon>
        <taxon>Brachycera</taxon>
        <taxon>Muscomorpha</taxon>
        <taxon>Platypezoidea</taxon>
        <taxon>Phoridae</taxon>
        <taxon>Megaseliini</taxon>
        <taxon>Megaselia</taxon>
    </lineage>
</organism>
<feature type="region of interest" description="Disordered" evidence="3">
    <location>
        <begin position="109"/>
        <end position="152"/>
    </location>
</feature>
<name>T1GLE4_MEGSC</name>
<dbReference type="EnsemblMetazoa" id="MESCA004345-RA">
    <property type="protein sequence ID" value="MESCA004345-PA"/>
    <property type="gene ID" value="MESCA004345"/>
</dbReference>
<dbReference type="PANTHER" id="PTHR14146:SF0">
    <property type="entry name" value="EXOCYST COMPLEX COMPONENT 4"/>
    <property type="match status" value="1"/>
</dbReference>
<evidence type="ECO:0000256" key="3">
    <source>
        <dbReference type="SAM" id="MobiDB-lite"/>
    </source>
</evidence>
<feature type="region of interest" description="Disordered" evidence="3">
    <location>
        <begin position="279"/>
        <end position="300"/>
    </location>
</feature>
<comment type="function">
    <text evidence="1">Component of the exocyst complex involved in the docking of exocytic vesicles with fusion sites on the plasma membrane.</text>
</comment>
<dbReference type="GO" id="GO:0015031">
    <property type="term" value="P:protein transport"/>
    <property type="evidence" value="ECO:0007669"/>
    <property type="project" value="UniProtKB-KW"/>
</dbReference>
<proteinExistence type="inferred from homology"/>
<dbReference type="GO" id="GO:0000145">
    <property type="term" value="C:exocyst"/>
    <property type="evidence" value="ECO:0007669"/>
    <property type="project" value="UniProtKB-UniRule"/>
</dbReference>
<dbReference type="EMBL" id="CAQQ02089387">
    <property type="status" value="NOT_ANNOTATED_CDS"/>
    <property type="molecule type" value="Genomic_DNA"/>
</dbReference>
<reference evidence="4" key="2">
    <citation type="submission" date="2015-06" db="UniProtKB">
        <authorList>
            <consortium name="EnsemblMetazoa"/>
        </authorList>
    </citation>
    <scope>IDENTIFICATION</scope>
</reference>
<comment type="similarity">
    <text evidence="1">Belongs to the SEC8 family.</text>
</comment>
<dbReference type="STRING" id="36166.T1GLE4"/>
<dbReference type="EMBL" id="CAQQ02089389">
    <property type="status" value="NOT_ANNOTATED_CDS"/>
    <property type="molecule type" value="Genomic_DNA"/>
</dbReference>
<dbReference type="GO" id="GO:0045202">
    <property type="term" value="C:synapse"/>
    <property type="evidence" value="ECO:0007669"/>
    <property type="project" value="TreeGrafter"/>
</dbReference>
<keyword evidence="1" id="KW-0813">Transport</keyword>
<evidence type="ECO:0000313" key="4">
    <source>
        <dbReference type="EnsemblMetazoa" id="MESCA004345-PA"/>
    </source>
</evidence>
<keyword evidence="5" id="KW-1185">Reference proteome</keyword>
<dbReference type="GO" id="GO:0006612">
    <property type="term" value="P:protein targeting to membrane"/>
    <property type="evidence" value="ECO:0007669"/>
    <property type="project" value="UniProtKB-UniRule"/>
</dbReference>
<feature type="coiled-coil region" evidence="2">
    <location>
        <begin position="19"/>
        <end position="46"/>
    </location>
</feature>
<accession>T1GLE4</accession>
<dbReference type="HOGENOM" id="CLU_385703_0_0_1"/>
<protein>
    <recommendedName>
        <fullName evidence="1">Exocyst complex component Sec8</fullName>
    </recommendedName>
</protein>
<sequence length="717" mass="82045">ASSGFLVTVIKTLEFSETAEERQNEKLKIEKEFKKADNRLNELVSKHDKELTKVLPLFSKIQLVLKDYLDIENSQQDEIDQGTFNDSAPSLAFYFSRRKIQPKKNLFKFDKCSTSPTDSPKGHRRNPSNASIDDALDGSAGGSGRFKPKKKQEKALMTIESLSKNQDAWRSITNPEEMKSLNLVRPLLQSTVLVERRITETKTLIQDLPNYSEDLLKMVCALLKTYRETCQAAYRGIVQPDSEDKRIYSVAWLKDEDISRFLKTLPNWTDLKFSRSKTTNRSKLQRSHYEPSEEESPTQVQQRNIREAEMLTSNLGEGGISHQEILSDITILKELAILQESMEWFSSRISEFANELRRPILNGINTSGNTEYSPITIQDGTIKVLTNLALEFDELANTCLLVLHLEVRVQCFHYLRTKTVPRGNSFMDKNDSSEPDAQVLKLTKVLQEMDDAFSSLCIQGKQENDLRKVPLKVTSYSSKRQYLHATKVLTDAISTAEKQLLSVEGLSDLRSDMQVRKDQLYTKLHEELSKQLYRNSTKEILNNLQRQNSNRLNGSSSNFQRNFARRSTDRAEANAKVRKALVDMSQGFDLKTSEIVEDADLIDPDLSMTYFISIIVECFAMMKKVPESIEEIKCKIQSELLEIVQVTTAQMISLNIASLDKDKHPVLCLLEIIFKQFKAVAQTHALLLKNYLMVLQKYSITTTMYDLGDFWQQAQQV</sequence>
<dbReference type="InterPro" id="IPR039682">
    <property type="entry name" value="Sec8/EXOC4"/>
</dbReference>